<dbReference type="GO" id="GO:0005770">
    <property type="term" value="C:late endosome"/>
    <property type="evidence" value="ECO:0007669"/>
    <property type="project" value="UniProtKB-SubCell"/>
</dbReference>
<dbReference type="AlphaFoldDB" id="A0A6G1SES0"/>
<dbReference type="GO" id="GO:0007034">
    <property type="term" value="P:vacuolar transport"/>
    <property type="evidence" value="ECO:0007669"/>
    <property type="project" value="TreeGrafter"/>
</dbReference>
<evidence type="ECO:0000256" key="3">
    <source>
        <dbReference type="ARBA" id="ARBA00004603"/>
    </source>
</evidence>
<dbReference type="PANTHER" id="PTHR13364:SF6">
    <property type="entry name" value="SPERMATOGENESIS-DEFECTIVE PROTEIN 39 HOMOLOG"/>
    <property type="match status" value="1"/>
</dbReference>
<keyword evidence="4" id="KW-0967">Endosome</keyword>
<name>A0A6G1SES0_9ACAR</name>
<evidence type="ECO:0000256" key="5">
    <source>
        <dbReference type="ARBA" id="ARBA00023329"/>
    </source>
</evidence>
<comment type="subcellular location">
    <subcellularLocation>
        <location evidence="2">Cytoplasmic vesicle</location>
    </subcellularLocation>
    <subcellularLocation>
        <location evidence="1">Early endosome</location>
    </subcellularLocation>
    <subcellularLocation>
        <location evidence="3">Late endosome</location>
    </subcellularLocation>
</comment>
<organism evidence="7">
    <name type="scientific">Aceria tosichella</name>
    <name type="common">wheat curl mite</name>
    <dbReference type="NCBI Taxonomy" id="561515"/>
    <lineage>
        <taxon>Eukaryota</taxon>
        <taxon>Metazoa</taxon>
        <taxon>Ecdysozoa</taxon>
        <taxon>Arthropoda</taxon>
        <taxon>Chelicerata</taxon>
        <taxon>Arachnida</taxon>
        <taxon>Acari</taxon>
        <taxon>Acariformes</taxon>
        <taxon>Trombidiformes</taxon>
        <taxon>Prostigmata</taxon>
        <taxon>Eupodina</taxon>
        <taxon>Eriophyoidea</taxon>
        <taxon>Eriophyidae</taxon>
        <taxon>Eriophyinae</taxon>
        <taxon>Aceriini</taxon>
        <taxon>Aceria</taxon>
    </lineage>
</organism>
<dbReference type="GO" id="GO:0006886">
    <property type="term" value="P:intracellular protein transport"/>
    <property type="evidence" value="ECO:0007669"/>
    <property type="project" value="TreeGrafter"/>
</dbReference>
<evidence type="ECO:0000256" key="4">
    <source>
        <dbReference type="ARBA" id="ARBA00022753"/>
    </source>
</evidence>
<accession>A0A6G1SES0</accession>
<proteinExistence type="predicted"/>
<reference evidence="7" key="1">
    <citation type="submission" date="2018-10" db="EMBL/GenBank/DDBJ databases">
        <title>Transcriptome assembly of Aceria tosichella (Wheat curl mite) Type 2.</title>
        <authorList>
            <person name="Scully E.D."/>
            <person name="Geib S.M."/>
            <person name="Palmer N.A."/>
            <person name="Gupta A.K."/>
            <person name="Sarath G."/>
            <person name="Tatineni S."/>
        </authorList>
    </citation>
    <scope>NUCLEOTIDE SEQUENCE</scope>
    <source>
        <strain evidence="7">LincolnNE</strain>
    </source>
</reference>
<keyword evidence="5" id="KW-0968">Cytoplasmic vesicle</keyword>
<dbReference type="PANTHER" id="PTHR13364">
    <property type="entry name" value="DEFECTIVE SPERMATOGENESIS PROTEIN 39"/>
    <property type="match status" value="1"/>
</dbReference>
<feature type="region of interest" description="Disordered" evidence="6">
    <location>
        <begin position="1"/>
        <end position="37"/>
    </location>
</feature>
<evidence type="ECO:0000256" key="2">
    <source>
        <dbReference type="ARBA" id="ARBA00004541"/>
    </source>
</evidence>
<gene>
    <name evidence="7" type="primary">spe39</name>
    <name evidence="7" type="ORF">g.19994</name>
</gene>
<evidence type="ECO:0000256" key="1">
    <source>
        <dbReference type="ARBA" id="ARBA00004412"/>
    </source>
</evidence>
<dbReference type="InterPro" id="IPR040057">
    <property type="entry name" value="Spe-39"/>
</dbReference>
<evidence type="ECO:0000256" key="6">
    <source>
        <dbReference type="SAM" id="MobiDB-lite"/>
    </source>
</evidence>
<protein>
    <submittedName>
        <fullName evidence="7">Spermatogenesis-defective protein 39</fullName>
    </submittedName>
</protein>
<dbReference type="EMBL" id="GGYP01004127">
    <property type="protein sequence ID" value="MDE48898.1"/>
    <property type="molecule type" value="Transcribed_RNA"/>
</dbReference>
<evidence type="ECO:0000313" key="7">
    <source>
        <dbReference type="EMBL" id="MDE48898.1"/>
    </source>
</evidence>
<sequence length="160" mass="18404">MSLEGDDFWQTSSIKPFDFDDEEKQQPPVKTPESVLSVKPTNEPFLRPSMITCQRRLDLIEHLAKDVPDVRSNPARQDPKLYILDIVNKQAPIDFSPYKSKSEKMALLDAAICCYDGNVITAVTIFLSKTLKESIFNEELQKRPIAMDHYRSFRELSQSH</sequence>
<dbReference type="GO" id="GO:0005769">
    <property type="term" value="C:early endosome"/>
    <property type="evidence" value="ECO:0007669"/>
    <property type="project" value="UniProtKB-SubCell"/>
</dbReference>